<sequence>MNESRRTVRKGNSDMTDKPTIDTARLEASEKFMELQRASHIKALPTAFIVEATERTKQIAIMNASPRAKLGKLYTLVDEYAAMRQPYVACKEGCDSCCHMKVELTNVEAERIAKATGIAAQPLGFSTNNSDEKFAGLACPFLKDHKCSIYDDRPLTCRGHASFDSDSYWCATERMLAVKLPMVSVGEALAVNRLIAQTTAHPVIADIREFFPSRQ</sequence>
<protein>
    <recommendedName>
        <fullName evidence="3">Zinc-or iron-chelating domain-containing protein</fullName>
    </recommendedName>
</protein>
<dbReference type="EMBL" id="FNPE01000008">
    <property type="protein sequence ID" value="SDY80312.1"/>
    <property type="molecule type" value="Genomic_DNA"/>
</dbReference>
<accession>A0A1H3MUC0</accession>
<organism evidence="1 2">
    <name type="scientific">Delftia lacustris</name>
    <dbReference type="NCBI Taxonomy" id="558537"/>
    <lineage>
        <taxon>Bacteria</taxon>
        <taxon>Pseudomonadati</taxon>
        <taxon>Pseudomonadota</taxon>
        <taxon>Betaproteobacteria</taxon>
        <taxon>Burkholderiales</taxon>
        <taxon>Comamonadaceae</taxon>
        <taxon>Delftia</taxon>
    </lineage>
</organism>
<reference evidence="1 2" key="1">
    <citation type="submission" date="2016-10" db="EMBL/GenBank/DDBJ databases">
        <authorList>
            <person name="de Groot N.N."/>
        </authorList>
    </citation>
    <scope>NUCLEOTIDE SEQUENCE [LARGE SCALE GENOMIC DNA]</scope>
    <source>
        <strain evidence="1 2">LMG 24775</strain>
    </source>
</reference>
<dbReference type="AlphaFoldDB" id="A0A1H3MUC0"/>
<evidence type="ECO:0000313" key="1">
    <source>
        <dbReference type="EMBL" id="SDY80312.1"/>
    </source>
</evidence>
<name>A0A1H3MUC0_9BURK</name>
<dbReference type="Proteomes" id="UP000183417">
    <property type="component" value="Unassembled WGS sequence"/>
</dbReference>
<dbReference type="InterPro" id="IPR005358">
    <property type="entry name" value="Puta_zinc/iron-chelating_dom"/>
</dbReference>
<evidence type="ECO:0008006" key="3">
    <source>
        <dbReference type="Google" id="ProtNLM"/>
    </source>
</evidence>
<gene>
    <name evidence="1" type="ORF">SAMN05421547_10849</name>
</gene>
<proteinExistence type="predicted"/>
<dbReference type="Pfam" id="PF03692">
    <property type="entry name" value="CxxCxxCC"/>
    <property type="match status" value="1"/>
</dbReference>
<evidence type="ECO:0000313" key="2">
    <source>
        <dbReference type="Proteomes" id="UP000183417"/>
    </source>
</evidence>